<dbReference type="Proteomes" id="UP001176429">
    <property type="component" value="Unassembled WGS sequence"/>
</dbReference>
<reference evidence="1" key="1">
    <citation type="submission" date="2023-07" db="EMBL/GenBank/DDBJ databases">
        <authorList>
            <person name="Kim M.K."/>
        </authorList>
    </citation>
    <scope>NUCLEOTIDE SEQUENCE</scope>
    <source>
        <strain evidence="1">ASUV-10-1</strain>
    </source>
</reference>
<comment type="caution">
    <text evidence="1">The sequence shown here is derived from an EMBL/GenBank/DDBJ whole genome shotgun (WGS) entry which is preliminary data.</text>
</comment>
<evidence type="ECO:0000313" key="2">
    <source>
        <dbReference type="Proteomes" id="UP001176429"/>
    </source>
</evidence>
<name>A0ABT9BJA0_9BACT</name>
<keyword evidence="2" id="KW-1185">Reference proteome</keyword>
<protein>
    <submittedName>
        <fullName evidence="1">Uncharacterized protein</fullName>
    </submittedName>
</protein>
<proteinExistence type="predicted"/>
<gene>
    <name evidence="1" type="ORF">Q5H93_23630</name>
</gene>
<accession>A0ABT9BJA0</accession>
<sequence length="114" mass="12478">MLTAVEAGLANPDNHYVVNTTYFDGPSGPVLLGMLHLNAHTVWDLCIAKDSFTCSVLLQPQARQRATVHVGFAQVWQVVRSDSPQVDLEDLAAEDLLYDAPDVLRNYAQSGRPA</sequence>
<dbReference type="RefSeq" id="WP_305009203.1">
    <property type="nucleotide sequence ID" value="NZ_JAUQSY010000025.1"/>
</dbReference>
<dbReference type="EMBL" id="JAUQSY010000025">
    <property type="protein sequence ID" value="MDO7877748.1"/>
    <property type="molecule type" value="Genomic_DNA"/>
</dbReference>
<organism evidence="1 2">
    <name type="scientific">Hymenobacter aranciens</name>
    <dbReference type="NCBI Taxonomy" id="3063996"/>
    <lineage>
        <taxon>Bacteria</taxon>
        <taxon>Pseudomonadati</taxon>
        <taxon>Bacteroidota</taxon>
        <taxon>Cytophagia</taxon>
        <taxon>Cytophagales</taxon>
        <taxon>Hymenobacteraceae</taxon>
        <taxon>Hymenobacter</taxon>
    </lineage>
</organism>
<evidence type="ECO:0000313" key="1">
    <source>
        <dbReference type="EMBL" id="MDO7877748.1"/>
    </source>
</evidence>